<name>A0A9Q9AWY8_9PEZI</name>
<feature type="region of interest" description="Disordered" evidence="1">
    <location>
        <begin position="1"/>
        <end position="38"/>
    </location>
</feature>
<organism evidence="2 3">
    <name type="scientific">Septoria linicola</name>
    <dbReference type="NCBI Taxonomy" id="215465"/>
    <lineage>
        <taxon>Eukaryota</taxon>
        <taxon>Fungi</taxon>
        <taxon>Dikarya</taxon>
        <taxon>Ascomycota</taxon>
        <taxon>Pezizomycotina</taxon>
        <taxon>Dothideomycetes</taxon>
        <taxon>Dothideomycetidae</taxon>
        <taxon>Mycosphaerellales</taxon>
        <taxon>Mycosphaerellaceae</taxon>
        <taxon>Septoria</taxon>
    </lineage>
</organism>
<dbReference type="Proteomes" id="UP001056384">
    <property type="component" value="Chromosome 6"/>
</dbReference>
<accession>A0A9Q9AWY8</accession>
<feature type="compositionally biased region" description="Polar residues" evidence="1">
    <location>
        <begin position="1"/>
        <end position="25"/>
    </location>
</feature>
<keyword evidence="3" id="KW-1185">Reference proteome</keyword>
<reference evidence="2" key="1">
    <citation type="submission" date="2022-06" db="EMBL/GenBank/DDBJ databases">
        <title>Complete genome sequences of two strains of the flax pathogen Septoria linicola.</title>
        <authorList>
            <person name="Lapalu N."/>
            <person name="Simon A."/>
            <person name="Demenou B."/>
            <person name="Paumier D."/>
            <person name="Guillot M.-P."/>
            <person name="Gout L."/>
            <person name="Valade R."/>
        </authorList>
    </citation>
    <scope>NUCLEOTIDE SEQUENCE</scope>
    <source>
        <strain evidence="2">SE15195</strain>
    </source>
</reference>
<dbReference type="EMBL" id="CP099423">
    <property type="protein sequence ID" value="USW54025.1"/>
    <property type="molecule type" value="Genomic_DNA"/>
</dbReference>
<dbReference type="AlphaFoldDB" id="A0A9Q9AWY8"/>
<sequence>MSTSQDPSLETTTQDGKAADTSAQAAVQPGKESRTAKVKRAGGFSIWSIVNGFGGMHAEAPPGENKAKSKSVEKFERKERAREAKNQAKLERKGKIKIEKPPVSV</sequence>
<protein>
    <submittedName>
        <fullName evidence="2">Uncharacterized protein</fullName>
    </submittedName>
</protein>
<evidence type="ECO:0000256" key="1">
    <source>
        <dbReference type="SAM" id="MobiDB-lite"/>
    </source>
</evidence>
<gene>
    <name evidence="2" type="ORF">Slin15195_G073440</name>
</gene>
<feature type="region of interest" description="Disordered" evidence="1">
    <location>
        <begin position="55"/>
        <end position="105"/>
    </location>
</feature>
<evidence type="ECO:0000313" key="3">
    <source>
        <dbReference type="Proteomes" id="UP001056384"/>
    </source>
</evidence>
<proteinExistence type="predicted"/>
<evidence type="ECO:0000313" key="2">
    <source>
        <dbReference type="EMBL" id="USW54025.1"/>
    </source>
</evidence>
<feature type="compositionally biased region" description="Basic and acidic residues" evidence="1">
    <location>
        <begin position="65"/>
        <end position="105"/>
    </location>
</feature>